<reference evidence="2" key="2">
    <citation type="submission" date="2020-09" db="EMBL/GenBank/DDBJ databases">
        <authorList>
            <person name="Sun Q."/>
            <person name="Ohkuma M."/>
        </authorList>
    </citation>
    <scope>NUCLEOTIDE SEQUENCE</scope>
    <source>
        <strain evidence="2">JCM 3035</strain>
    </source>
</reference>
<reference evidence="2" key="1">
    <citation type="journal article" date="2014" name="Int. J. Syst. Evol. Microbiol.">
        <title>Complete genome sequence of Corynebacterium casei LMG S-19264T (=DSM 44701T), isolated from a smear-ripened cheese.</title>
        <authorList>
            <consortium name="US DOE Joint Genome Institute (JGI-PGF)"/>
            <person name="Walter F."/>
            <person name="Albersmeier A."/>
            <person name="Kalinowski J."/>
            <person name="Ruckert C."/>
        </authorList>
    </citation>
    <scope>NUCLEOTIDE SEQUENCE</scope>
    <source>
        <strain evidence="2">JCM 3035</strain>
    </source>
</reference>
<organism evidence="2 3">
    <name type="scientific">Streptomyces flaveus</name>
    <dbReference type="NCBI Taxonomy" id="66370"/>
    <lineage>
        <taxon>Bacteria</taxon>
        <taxon>Bacillati</taxon>
        <taxon>Actinomycetota</taxon>
        <taxon>Actinomycetes</taxon>
        <taxon>Kitasatosporales</taxon>
        <taxon>Streptomycetaceae</taxon>
        <taxon>Streptomyces</taxon>
        <taxon>Streptomyces aurantiacus group</taxon>
    </lineage>
</organism>
<comment type="caution">
    <text evidence="2">The sequence shown here is derived from an EMBL/GenBank/DDBJ whole genome shotgun (WGS) entry which is preliminary data.</text>
</comment>
<dbReference type="EMBL" id="BMPQ01000005">
    <property type="protein sequence ID" value="GGK65499.1"/>
    <property type="molecule type" value="Genomic_DNA"/>
</dbReference>
<proteinExistence type="predicted"/>
<dbReference type="Proteomes" id="UP000637788">
    <property type="component" value="Unassembled WGS sequence"/>
</dbReference>
<sequence length="130" mass="14959">MTTSGERPGPEEREAELEKLRRQMRRAARRGEAEELERLSAAYGRLKGEHVQRTHEEYVAGRRAARAALVAQQRVVEPSKPWRLPRGFQSPLAAQRARSGVRPREEPTMPAGGLRPWRRGSLMEEQIWRP</sequence>
<feature type="region of interest" description="Disordered" evidence="1">
    <location>
        <begin position="81"/>
        <end position="130"/>
    </location>
</feature>
<feature type="region of interest" description="Disordered" evidence="1">
    <location>
        <begin position="1"/>
        <end position="35"/>
    </location>
</feature>
<accession>A0A917QRU4</accession>
<feature type="compositionally biased region" description="Basic and acidic residues" evidence="1">
    <location>
        <begin position="8"/>
        <end position="21"/>
    </location>
</feature>
<protein>
    <submittedName>
        <fullName evidence="2">Uncharacterized protein</fullName>
    </submittedName>
</protein>
<evidence type="ECO:0000313" key="3">
    <source>
        <dbReference type="Proteomes" id="UP000637788"/>
    </source>
</evidence>
<dbReference type="AlphaFoldDB" id="A0A917QRU4"/>
<keyword evidence="3" id="KW-1185">Reference proteome</keyword>
<evidence type="ECO:0000313" key="2">
    <source>
        <dbReference type="EMBL" id="GGK65499.1"/>
    </source>
</evidence>
<gene>
    <name evidence="2" type="ORF">GCM10010094_28150</name>
</gene>
<evidence type="ECO:0000256" key="1">
    <source>
        <dbReference type="SAM" id="MobiDB-lite"/>
    </source>
</evidence>
<name>A0A917QRU4_9ACTN</name>
<dbReference type="RefSeq" id="WP_189322168.1">
    <property type="nucleotide sequence ID" value="NZ_BMPQ01000005.1"/>
</dbReference>